<evidence type="ECO:0000313" key="1">
    <source>
        <dbReference type="EMBL" id="KAJ7720611.1"/>
    </source>
</evidence>
<evidence type="ECO:0000313" key="2">
    <source>
        <dbReference type="Proteomes" id="UP001215598"/>
    </source>
</evidence>
<proteinExistence type="predicted"/>
<dbReference type="EMBL" id="JARKIB010000238">
    <property type="protein sequence ID" value="KAJ7720611.1"/>
    <property type="molecule type" value="Genomic_DNA"/>
</dbReference>
<dbReference type="Proteomes" id="UP001215598">
    <property type="component" value="Unassembled WGS sequence"/>
</dbReference>
<reference evidence="1" key="1">
    <citation type="submission" date="2023-03" db="EMBL/GenBank/DDBJ databases">
        <title>Massive genome expansion in bonnet fungi (Mycena s.s.) driven by repeated elements and novel gene families across ecological guilds.</title>
        <authorList>
            <consortium name="Lawrence Berkeley National Laboratory"/>
            <person name="Harder C.B."/>
            <person name="Miyauchi S."/>
            <person name="Viragh M."/>
            <person name="Kuo A."/>
            <person name="Thoen E."/>
            <person name="Andreopoulos B."/>
            <person name="Lu D."/>
            <person name="Skrede I."/>
            <person name="Drula E."/>
            <person name="Henrissat B."/>
            <person name="Morin E."/>
            <person name="Kohler A."/>
            <person name="Barry K."/>
            <person name="LaButti K."/>
            <person name="Morin E."/>
            <person name="Salamov A."/>
            <person name="Lipzen A."/>
            <person name="Mereny Z."/>
            <person name="Hegedus B."/>
            <person name="Baldrian P."/>
            <person name="Stursova M."/>
            <person name="Weitz H."/>
            <person name="Taylor A."/>
            <person name="Grigoriev I.V."/>
            <person name="Nagy L.G."/>
            <person name="Martin F."/>
            <person name="Kauserud H."/>
        </authorList>
    </citation>
    <scope>NUCLEOTIDE SEQUENCE</scope>
    <source>
        <strain evidence="1">CBHHK182m</strain>
    </source>
</reference>
<dbReference type="AlphaFoldDB" id="A0AAD7HH22"/>
<name>A0AAD7HH22_9AGAR</name>
<gene>
    <name evidence="1" type="ORF">B0H16DRAFT_1604290</name>
</gene>
<comment type="caution">
    <text evidence="1">The sequence shown here is derived from an EMBL/GenBank/DDBJ whole genome shotgun (WGS) entry which is preliminary data.</text>
</comment>
<accession>A0AAD7HH22</accession>
<sequence>MEPTPKSSGLLEVTHEHPQLPPELMLEIASFLLDPSYAYFEQREERKMQLEIYGALSHSCRIFRAVFLPHLWNWLDDFFADSGDDLSLRLDVRMREITQAEYLLNHVNVISLSLHGPALSNPDRAAAFIACLRAFSNLETLEIVSLAIDRPPNTQNSFEYIYNAFRPHVFLSVARLVLPDALAPILSSFPRVRSILCGEDRPTAGFRLIRAVKNYCPHLEEVVYGGSSRVMIGWISVATPNIQRLILRNTLFEEDFVFMRTMTNLTYLEFAHREDAGQMFPSLADCEKQGRALLGISRNPAPKRLRIRTLKGRTDTVLRELMVDLP</sequence>
<organism evidence="1 2">
    <name type="scientific">Mycena metata</name>
    <dbReference type="NCBI Taxonomy" id="1033252"/>
    <lineage>
        <taxon>Eukaryota</taxon>
        <taxon>Fungi</taxon>
        <taxon>Dikarya</taxon>
        <taxon>Basidiomycota</taxon>
        <taxon>Agaricomycotina</taxon>
        <taxon>Agaricomycetes</taxon>
        <taxon>Agaricomycetidae</taxon>
        <taxon>Agaricales</taxon>
        <taxon>Marasmiineae</taxon>
        <taxon>Mycenaceae</taxon>
        <taxon>Mycena</taxon>
    </lineage>
</organism>
<protein>
    <submittedName>
        <fullName evidence="1">Uncharacterized protein</fullName>
    </submittedName>
</protein>
<keyword evidence="2" id="KW-1185">Reference proteome</keyword>